<dbReference type="Gene3D" id="3.40.1190.10">
    <property type="entry name" value="Mur-like, catalytic domain"/>
    <property type="match status" value="1"/>
</dbReference>
<evidence type="ECO:0000256" key="16">
    <source>
        <dbReference type="ARBA" id="ARBA00047632"/>
    </source>
</evidence>
<accession>A0A6N2Z6V5</accession>
<dbReference type="GO" id="GO:0005524">
    <property type="term" value="F:ATP binding"/>
    <property type="evidence" value="ECO:0007669"/>
    <property type="project" value="UniProtKB-UniRule"/>
</dbReference>
<evidence type="ECO:0000256" key="7">
    <source>
        <dbReference type="ARBA" id="ARBA00022490"/>
    </source>
</evidence>
<dbReference type="InterPro" id="IPR005762">
    <property type="entry name" value="MurD"/>
</dbReference>
<comment type="similarity">
    <text evidence="4 17">Belongs to the MurCDEF family.</text>
</comment>
<dbReference type="PANTHER" id="PTHR43692:SF1">
    <property type="entry name" value="UDP-N-ACETYLMURAMOYLALANINE--D-GLUTAMATE LIGASE"/>
    <property type="match status" value="1"/>
</dbReference>
<dbReference type="EMBL" id="CACRUE010000009">
    <property type="protein sequence ID" value="VYT73738.1"/>
    <property type="molecule type" value="Genomic_DNA"/>
</dbReference>
<keyword evidence="10 17" id="KW-0067">ATP-binding</keyword>
<keyword evidence="8 17" id="KW-0436">Ligase</keyword>
<feature type="domain" description="Mur ligase C-terminal" evidence="19">
    <location>
        <begin position="314"/>
        <end position="428"/>
    </location>
</feature>
<dbReference type="Gene3D" id="3.40.50.720">
    <property type="entry name" value="NAD(P)-binding Rossmann-like Domain"/>
    <property type="match status" value="1"/>
</dbReference>
<dbReference type="AlphaFoldDB" id="A0A6N2Z6V5"/>
<dbReference type="GO" id="GO:0008360">
    <property type="term" value="P:regulation of cell shape"/>
    <property type="evidence" value="ECO:0007669"/>
    <property type="project" value="UniProtKB-KW"/>
</dbReference>
<dbReference type="NCBIfam" id="TIGR01087">
    <property type="entry name" value="murD"/>
    <property type="match status" value="1"/>
</dbReference>
<evidence type="ECO:0000256" key="13">
    <source>
        <dbReference type="ARBA" id="ARBA00023316"/>
    </source>
</evidence>
<keyword evidence="17 18" id="KW-0131">Cell cycle</keyword>
<dbReference type="Pfam" id="PF08245">
    <property type="entry name" value="Mur_ligase_M"/>
    <property type="match status" value="1"/>
</dbReference>
<dbReference type="SUPFAM" id="SSF53244">
    <property type="entry name" value="MurD-like peptide ligases, peptide-binding domain"/>
    <property type="match status" value="1"/>
</dbReference>
<evidence type="ECO:0000256" key="15">
    <source>
        <dbReference type="ARBA" id="ARBA00032324"/>
    </source>
</evidence>
<evidence type="ECO:0000256" key="18">
    <source>
        <dbReference type="RuleBase" id="RU003664"/>
    </source>
</evidence>
<evidence type="ECO:0000256" key="3">
    <source>
        <dbReference type="ARBA" id="ARBA00004752"/>
    </source>
</evidence>
<evidence type="ECO:0000313" key="21">
    <source>
        <dbReference type="EMBL" id="VYT73738.1"/>
    </source>
</evidence>
<evidence type="ECO:0000256" key="10">
    <source>
        <dbReference type="ARBA" id="ARBA00022840"/>
    </source>
</evidence>
<gene>
    <name evidence="17 21" type="primary">murD</name>
    <name evidence="21" type="ORF">IBLFYP30_01046</name>
</gene>
<reference evidence="21" key="1">
    <citation type="submission" date="2019-11" db="EMBL/GenBank/DDBJ databases">
        <authorList>
            <person name="Feng L."/>
        </authorList>
    </citation>
    <scope>NUCLEOTIDE SEQUENCE</scope>
    <source>
        <strain evidence="21">IbartlettiiLFYP30</strain>
    </source>
</reference>
<evidence type="ECO:0000256" key="1">
    <source>
        <dbReference type="ARBA" id="ARBA00002734"/>
    </source>
</evidence>
<dbReference type="PANTHER" id="PTHR43692">
    <property type="entry name" value="UDP-N-ACETYLMURAMOYLALANINE--D-GLUTAMATE LIGASE"/>
    <property type="match status" value="1"/>
</dbReference>
<keyword evidence="17 18" id="KW-0132">Cell division</keyword>
<evidence type="ECO:0000256" key="9">
    <source>
        <dbReference type="ARBA" id="ARBA00022741"/>
    </source>
</evidence>
<dbReference type="InterPro" id="IPR036565">
    <property type="entry name" value="Mur-like_cat_sf"/>
</dbReference>
<dbReference type="EC" id="6.3.2.9" evidence="5 17"/>
<dbReference type="GO" id="GO:0008764">
    <property type="term" value="F:UDP-N-acetylmuramoylalanine-D-glutamate ligase activity"/>
    <property type="evidence" value="ECO:0007669"/>
    <property type="project" value="UniProtKB-UniRule"/>
</dbReference>
<sequence>MDLKGKNVLLIGLAKTGISTIKLLDKLEANITVNDIKTEEKLVDILEELKDIKNATYILGYHPEEVDHIDLAVVSPGVPLDLPFIQKLYSNNIKVIGEVELAYELSNNPTFIGITGTNGKTTTTSLVGEIFKAAKCDTYVVGNIGKPVIETVGIADEKSFLITELSSFQLESIVDFKPRVSMILNLSPDHLNRHHTMENYIMAKANIFKNQDKNDFTILNYDDEAVRSLSSKCNSQVLYFSRKHQGVRGIYLNNEGNIVINIDKEIVLLHEDELSLPGGHNLENCMAATLAAYVSGIDIEVIREVLKTFKAVEHRLEYVKTVNGVMYVNDSKGTNPDSTIKAVTSYKKPIILIAGGYDKDSTYDELLDIAKQNVKALVLLGETASKIEACAKTKGFEIIKRVQNMKEAVETSAELANEGDVVLLSPACASWDMYTSFEVRGRDFKDNVNNL</sequence>
<dbReference type="SUPFAM" id="SSF53623">
    <property type="entry name" value="MurD-like peptide ligases, catalytic domain"/>
    <property type="match status" value="1"/>
</dbReference>
<dbReference type="SUPFAM" id="SSF51984">
    <property type="entry name" value="MurCD N-terminal domain"/>
    <property type="match status" value="1"/>
</dbReference>
<dbReference type="Pfam" id="PF02875">
    <property type="entry name" value="Mur_ligase_C"/>
    <property type="match status" value="1"/>
</dbReference>
<feature type="domain" description="Mur ligase central" evidence="20">
    <location>
        <begin position="114"/>
        <end position="292"/>
    </location>
</feature>
<comment type="pathway">
    <text evidence="3 17 18">Cell wall biogenesis; peptidoglycan biosynthesis.</text>
</comment>
<evidence type="ECO:0000259" key="20">
    <source>
        <dbReference type="Pfam" id="PF08245"/>
    </source>
</evidence>
<name>A0A6N2Z6V5_9FIRM</name>
<keyword evidence="11 17" id="KW-0133">Cell shape</keyword>
<keyword evidence="12 17" id="KW-0573">Peptidoglycan synthesis</keyword>
<dbReference type="Gene3D" id="3.90.190.20">
    <property type="entry name" value="Mur ligase, C-terminal domain"/>
    <property type="match status" value="1"/>
</dbReference>
<dbReference type="HAMAP" id="MF_00639">
    <property type="entry name" value="MurD"/>
    <property type="match status" value="1"/>
</dbReference>
<dbReference type="UniPathway" id="UPA00219"/>
<evidence type="ECO:0000259" key="19">
    <source>
        <dbReference type="Pfam" id="PF02875"/>
    </source>
</evidence>
<dbReference type="GO" id="GO:0051301">
    <property type="term" value="P:cell division"/>
    <property type="evidence" value="ECO:0007669"/>
    <property type="project" value="UniProtKB-KW"/>
</dbReference>
<dbReference type="InterPro" id="IPR036615">
    <property type="entry name" value="Mur_ligase_C_dom_sf"/>
</dbReference>
<dbReference type="RefSeq" id="WP_024037533.1">
    <property type="nucleotide sequence ID" value="NZ_CACRUE010000009.1"/>
</dbReference>
<evidence type="ECO:0000256" key="4">
    <source>
        <dbReference type="ARBA" id="ARBA00010416"/>
    </source>
</evidence>
<proteinExistence type="inferred from homology"/>
<evidence type="ECO:0000256" key="5">
    <source>
        <dbReference type="ARBA" id="ARBA00012212"/>
    </source>
</evidence>
<dbReference type="GO" id="GO:0009252">
    <property type="term" value="P:peptidoglycan biosynthetic process"/>
    <property type="evidence" value="ECO:0007669"/>
    <property type="project" value="UniProtKB-UniRule"/>
</dbReference>
<feature type="binding site" evidence="17">
    <location>
        <begin position="116"/>
        <end position="122"/>
    </location>
    <ligand>
        <name>ATP</name>
        <dbReference type="ChEBI" id="CHEBI:30616"/>
    </ligand>
</feature>
<comment type="catalytic activity">
    <reaction evidence="16 17 18">
        <text>UDP-N-acetyl-alpha-D-muramoyl-L-alanine + D-glutamate + ATP = UDP-N-acetyl-alpha-D-muramoyl-L-alanyl-D-glutamate + ADP + phosphate + H(+)</text>
        <dbReference type="Rhea" id="RHEA:16429"/>
        <dbReference type="ChEBI" id="CHEBI:15378"/>
        <dbReference type="ChEBI" id="CHEBI:29986"/>
        <dbReference type="ChEBI" id="CHEBI:30616"/>
        <dbReference type="ChEBI" id="CHEBI:43474"/>
        <dbReference type="ChEBI" id="CHEBI:83898"/>
        <dbReference type="ChEBI" id="CHEBI:83900"/>
        <dbReference type="ChEBI" id="CHEBI:456216"/>
        <dbReference type="EC" id="6.3.2.9"/>
    </reaction>
</comment>
<keyword evidence="13 17" id="KW-0961">Cell wall biogenesis/degradation</keyword>
<keyword evidence="9 17" id="KW-0547">Nucleotide-binding</keyword>
<comment type="subcellular location">
    <subcellularLocation>
        <location evidence="2 17 18">Cytoplasm</location>
    </subcellularLocation>
</comment>
<evidence type="ECO:0000256" key="2">
    <source>
        <dbReference type="ARBA" id="ARBA00004496"/>
    </source>
</evidence>
<dbReference type="GO" id="GO:0071555">
    <property type="term" value="P:cell wall organization"/>
    <property type="evidence" value="ECO:0007669"/>
    <property type="project" value="UniProtKB-KW"/>
</dbReference>
<evidence type="ECO:0000256" key="12">
    <source>
        <dbReference type="ARBA" id="ARBA00022984"/>
    </source>
</evidence>
<evidence type="ECO:0000256" key="17">
    <source>
        <dbReference type="HAMAP-Rule" id="MF_00639"/>
    </source>
</evidence>
<dbReference type="InterPro" id="IPR013221">
    <property type="entry name" value="Mur_ligase_cen"/>
</dbReference>
<dbReference type="InterPro" id="IPR004101">
    <property type="entry name" value="Mur_ligase_C"/>
</dbReference>
<dbReference type="Pfam" id="PF21799">
    <property type="entry name" value="MurD-like_N"/>
    <property type="match status" value="1"/>
</dbReference>
<protein>
    <recommendedName>
        <fullName evidence="6 17">UDP-N-acetylmuramoylalanine--D-glutamate ligase</fullName>
        <ecNumber evidence="5 17">6.3.2.9</ecNumber>
    </recommendedName>
    <alternativeName>
        <fullName evidence="15 17">D-glutamic acid-adding enzyme</fullName>
    </alternativeName>
    <alternativeName>
        <fullName evidence="14 17">UDP-N-acetylmuramoyl-L-alanyl-D-glutamate synthetase</fullName>
    </alternativeName>
</protein>
<evidence type="ECO:0000256" key="14">
    <source>
        <dbReference type="ARBA" id="ARBA00030398"/>
    </source>
</evidence>
<evidence type="ECO:0000256" key="11">
    <source>
        <dbReference type="ARBA" id="ARBA00022960"/>
    </source>
</evidence>
<evidence type="ECO:0000256" key="6">
    <source>
        <dbReference type="ARBA" id="ARBA00015655"/>
    </source>
</evidence>
<organism evidence="21">
    <name type="scientific">Intestinibacter bartlettii</name>
    <dbReference type="NCBI Taxonomy" id="261299"/>
    <lineage>
        <taxon>Bacteria</taxon>
        <taxon>Bacillati</taxon>
        <taxon>Bacillota</taxon>
        <taxon>Clostridia</taxon>
        <taxon>Peptostreptococcales</taxon>
        <taxon>Peptostreptococcaceae</taxon>
        <taxon>Intestinibacter</taxon>
    </lineage>
</organism>
<keyword evidence="7 17" id="KW-0963">Cytoplasm</keyword>
<dbReference type="GO" id="GO:0005737">
    <property type="term" value="C:cytoplasm"/>
    <property type="evidence" value="ECO:0007669"/>
    <property type="project" value="UniProtKB-SubCell"/>
</dbReference>
<evidence type="ECO:0000256" key="8">
    <source>
        <dbReference type="ARBA" id="ARBA00022598"/>
    </source>
</evidence>
<comment type="function">
    <text evidence="1 17 18">Cell wall formation. Catalyzes the addition of glutamate to the nucleotide precursor UDP-N-acetylmuramoyl-L-alanine (UMA).</text>
</comment>